<reference evidence="5" key="1">
    <citation type="submission" date="2020-09" db="EMBL/GenBank/DDBJ databases">
        <title>Bosea spartocytisi sp. nov. a root nodule endophyte of Spartocytisus supranubius in the high mountain ecosystem fo the Teide National Park (Canary Islands, Spain).</title>
        <authorList>
            <person name="Pulido-Suarez L."/>
            <person name="Peix A."/>
            <person name="Igual J.M."/>
            <person name="Socas-Perez N."/>
            <person name="Velazquez E."/>
            <person name="Flores-Felix J.D."/>
            <person name="Leon-Barrios M."/>
        </authorList>
    </citation>
    <scope>NUCLEOTIDE SEQUENCE</scope>
    <source>
        <strain evidence="5">SSUT16</strain>
    </source>
</reference>
<keyword evidence="1" id="KW-0805">Transcription regulation</keyword>
<dbReference type="Gene3D" id="1.10.10.60">
    <property type="entry name" value="Homeodomain-like"/>
    <property type="match status" value="1"/>
</dbReference>
<evidence type="ECO:0000256" key="2">
    <source>
        <dbReference type="ARBA" id="ARBA00023125"/>
    </source>
</evidence>
<name>A0A927EDF8_9HYPH</name>
<dbReference type="InterPro" id="IPR009057">
    <property type="entry name" value="Homeodomain-like_sf"/>
</dbReference>
<dbReference type="SUPFAM" id="SSF46689">
    <property type="entry name" value="Homeodomain-like"/>
    <property type="match status" value="1"/>
</dbReference>
<dbReference type="Pfam" id="PF12833">
    <property type="entry name" value="HTH_18"/>
    <property type="match status" value="1"/>
</dbReference>
<dbReference type="SMART" id="SM00342">
    <property type="entry name" value="HTH_ARAC"/>
    <property type="match status" value="1"/>
</dbReference>
<sequence>MDVVATTQPEAADAGAGDAFSPFWLMSDGIAEAEARAIAHKILGRVLGRRDLRTEPALPFGARCVLTTRPDIGLMSCFEPAARWLWPVAGAVDLPRYVLVRPADGRAVIEQGERRLSLRAREAAILDLACETRFRLPQLGRIDLIALDAGRLPALTSADAAALMRPIPRGNRGLQVLAHYGALLLRGLFPLNSAALRDLAIGHVHDLVDVMMTDRSPPGTPATADKRAGRLMAIKADIEVRLERRDLSLEMIAGLHGVTPRAIQKSFEAEGRAFSEYVLERRLERAWLRLVAADEARLSISGVAFEVGFGDLSYFNRSFRKRFGCSPSQAKAGAAQSEVP</sequence>
<evidence type="ECO:0000256" key="3">
    <source>
        <dbReference type="ARBA" id="ARBA00023163"/>
    </source>
</evidence>
<dbReference type="PANTHER" id="PTHR46796">
    <property type="entry name" value="HTH-TYPE TRANSCRIPTIONAL ACTIVATOR RHAS-RELATED"/>
    <property type="match status" value="1"/>
</dbReference>
<keyword evidence="6" id="KW-1185">Reference proteome</keyword>
<keyword evidence="3" id="KW-0804">Transcription</keyword>
<feature type="domain" description="HTH araC/xylS-type" evidence="4">
    <location>
        <begin position="232"/>
        <end position="333"/>
    </location>
</feature>
<dbReference type="PROSITE" id="PS01124">
    <property type="entry name" value="HTH_ARAC_FAMILY_2"/>
    <property type="match status" value="1"/>
</dbReference>
<dbReference type="Proteomes" id="UP000619295">
    <property type="component" value="Unassembled WGS sequence"/>
</dbReference>
<dbReference type="EMBL" id="JACXWY010000009">
    <property type="protein sequence ID" value="MBD3847261.1"/>
    <property type="molecule type" value="Genomic_DNA"/>
</dbReference>
<dbReference type="RefSeq" id="WP_191124778.1">
    <property type="nucleotide sequence ID" value="NZ_JACXWY010000009.1"/>
</dbReference>
<dbReference type="GO" id="GO:0043565">
    <property type="term" value="F:sequence-specific DNA binding"/>
    <property type="evidence" value="ECO:0007669"/>
    <property type="project" value="InterPro"/>
</dbReference>
<dbReference type="PRINTS" id="PR00032">
    <property type="entry name" value="HTHARAC"/>
</dbReference>
<dbReference type="InterPro" id="IPR050204">
    <property type="entry name" value="AraC_XylS_family_regulators"/>
</dbReference>
<evidence type="ECO:0000313" key="5">
    <source>
        <dbReference type="EMBL" id="MBD3847261.1"/>
    </source>
</evidence>
<evidence type="ECO:0000259" key="4">
    <source>
        <dbReference type="PROSITE" id="PS01124"/>
    </source>
</evidence>
<evidence type="ECO:0000256" key="1">
    <source>
        <dbReference type="ARBA" id="ARBA00023015"/>
    </source>
</evidence>
<comment type="caution">
    <text evidence="5">The sequence shown here is derived from an EMBL/GenBank/DDBJ whole genome shotgun (WGS) entry which is preliminary data.</text>
</comment>
<keyword evidence="2" id="KW-0238">DNA-binding</keyword>
<dbReference type="AlphaFoldDB" id="A0A927EDF8"/>
<dbReference type="GO" id="GO:0003700">
    <property type="term" value="F:DNA-binding transcription factor activity"/>
    <property type="evidence" value="ECO:0007669"/>
    <property type="project" value="InterPro"/>
</dbReference>
<protein>
    <submittedName>
        <fullName evidence="5">Helix-turn-helix transcriptional regulator</fullName>
    </submittedName>
</protein>
<evidence type="ECO:0000313" key="6">
    <source>
        <dbReference type="Proteomes" id="UP000619295"/>
    </source>
</evidence>
<accession>A0A927EDF8</accession>
<organism evidence="5 6">
    <name type="scientific">Bosea spartocytisi</name>
    <dbReference type="NCBI Taxonomy" id="2773451"/>
    <lineage>
        <taxon>Bacteria</taxon>
        <taxon>Pseudomonadati</taxon>
        <taxon>Pseudomonadota</taxon>
        <taxon>Alphaproteobacteria</taxon>
        <taxon>Hyphomicrobiales</taxon>
        <taxon>Boseaceae</taxon>
        <taxon>Bosea</taxon>
    </lineage>
</organism>
<dbReference type="PANTHER" id="PTHR46796:SF6">
    <property type="entry name" value="ARAC SUBFAMILY"/>
    <property type="match status" value="1"/>
</dbReference>
<proteinExistence type="predicted"/>
<gene>
    <name evidence="5" type="ORF">IED13_16240</name>
</gene>
<dbReference type="InterPro" id="IPR018060">
    <property type="entry name" value="HTH_AraC"/>
</dbReference>
<dbReference type="InterPro" id="IPR020449">
    <property type="entry name" value="Tscrpt_reg_AraC-type_HTH"/>
</dbReference>